<evidence type="ECO:0000313" key="5">
    <source>
        <dbReference type="Proteomes" id="UP000509327"/>
    </source>
</evidence>
<keyword evidence="1" id="KW-0812">Transmembrane</keyword>
<dbReference type="EMBL" id="QJSW01000001">
    <property type="protein sequence ID" value="PYE52252.1"/>
    <property type="molecule type" value="Genomic_DNA"/>
</dbReference>
<dbReference type="Proteomes" id="UP000247790">
    <property type="component" value="Unassembled WGS sequence"/>
</dbReference>
<keyword evidence="1" id="KW-1133">Transmembrane helix</keyword>
<dbReference type="Proteomes" id="UP000509327">
    <property type="component" value="Chromosome"/>
</dbReference>
<feature type="transmembrane region" description="Helical" evidence="1">
    <location>
        <begin position="7"/>
        <end position="28"/>
    </location>
</feature>
<protein>
    <submittedName>
        <fullName evidence="2">Uncharacterized protein</fullName>
    </submittedName>
</protein>
<keyword evidence="1" id="KW-0472">Membrane</keyword>
<evidence type="ECO:0000313" key="2">
    <source>
        <dbReference type="EMBL" id="PYE52252.1"/>
    </source>
</evidence>
<reference evidence="2 4" key="1">
    <citation type="submission" date="2018-06" db="EMBL/GenBank/DDBJ databases">
        <title>Genomic Encyclopedia of Type Strains, Phase III (KMG-III): the genomes of soil and plant-associated and newly described type strains.</title>
        <authorList>
            <person name="Whitman W."/>
        </authorList>
    </citation>
    <scope>NUCLEOTIDE SEQUENCE [LARGE SCALE GENOMIC DNA]</scope>
    <source>
        <strain evidence="2 4">CECT 7022</strain>
    </source>
</reference>
<dbReference type="OrthoDB" id="598260at2"/>
<organism evidence="2 4">
    <name type="scientific">Paenibacillus barcinonensis</name>
    <dbReference type="NCBI Taxonomy" id="198119"/>
    <lineage>
        <taxon>Bacteria</taxon>
        <taxon>Bacillati</taxon>
        <taxon>Bacillota</taxon>
        <taxon>Bacilli</taxon>
        <taxon>Bacillales</taxon>
        <taxon>Paenibacillaceae</taxon>
        <taxon>Paenibacillus</taxon>
    </lineage>
</organism>
<gene>
    <name evidence="2" type="ORF">DFQ00_101185</name>
    <name evidence="3" type="ORF">HUB98_27715</name>
</gene>
<dbReference type="EMBL" id="CP054614">
    <property type="protein sequence ID" value="QKS59617.1"/>
    <property type="molecule type" value="Genomic_DNA"/>
</dbReference>
<dbReference type="RefSeq" id="WP_110893249.1">
    <property type="nucleotide sequence ID" value="NZ_CP054614.1"/>
</dbReference>
<accession>A0A2V4VFY7</accession>
<dbReference type="AlphaFoldDB" id="A0A2V4VFY7"/>
<evidence type="ECO:0000313" key="4">
    <source>
        <dbReference type="Proteomes" id="UP000247790"/>
    </source>
</evidence>
<sequence>MSKKAKVGVWVTVLVVLGIIVGSFIWYFNTASGERALKTMRSNNAGGLERVVKVYSSSGELIQSYEGKIDVQDTEYGNKVLFDLNGKRIVIYNATVVTEEK</sequence>
<name>A0A2V4VFY7_PAEBA</name>
<evidence type="ECO:0000256" key="1">
    <source>
        <dbReference type="SAM" id="Phobius"/>
    </source>
</evidence>
<keyword evidence="5" id="KW-1185">Reference proteome</keyword>
<reference evidence="3 5" key="2">
    <citation type="submission" date="2020-06" db="EMBL/GenBank/DDBJ databases">
        <title>Complete genome of Paenibacillus barcinonensis KACC11450.</title>
        <authorList>
            <person name="Kim M."/>
            <person name="Park Y.-J."/>
            <person name="Shin J.-H."/>
        </authorList>
    </citation>
    <scope>NUCLEOTIDE SEQUENCE [LARGE SCALE GENOMIC DNA]</scope>
    <source>
        <strain evidence="3 5">KACC11450</strain>
    </source>
</reference>
<evidence type="ECO:0000313" key="3">
    <source>
        <dbReference type="EMBL" id="QKS59617.1"/>
    </source>
</evidence>
<proteinExistence type="predicted"/>